<evidence type="ECO:0000259" key="4">
    <source>
        <dbReference type="Pfam" id="PF02994"/>
    </source>
</evidence>
<reference evidence="6" key="3">
    <citation type="submission" date="2025-09" db="UniProtKB">
        <authorList>
            <consortium name="Ensembl"/>
        </authorList>
    </citation>
    <scope>IDENTIFICATION</scope>
</reference>
<dbReference type="InterPro" id="IPR035300">
    <property type="entry name" value="L1_dsRBD"/>
</dbReference>
<reference evidence="7" key="1">
    <citation type="submission" date="2016-04" db="EMBL/GenBank/DDBJ databases">
        <title>Polished mammalian reference genomes with single-molecule sequencing and chromosome conformation capture applied to the Capra hircus genome.</title>
        <authorList>
            <person name="Bickhart D.M."/>
            <person name="Koren S."/>
            <person name="Rosen B."/>
            <person name="Hastie A."/>
            <person name="Liachko I."/>
            <person name="Sullivan S.T."/>
            <person name="Burton J."/>
            <person name="Sayre B.L."/>
            <person name="Huson H.J."/>
            <person name="Lee J."/>
            <person name="Lam E."/>
            <person name="Kelley C.M."/>
            <person name="Hutchison J.L."/>
            <person name="Zhou Y."/>
            <person name="Sun J."/>
            <person name="Crisa A."/>
            <person name="Schwartz J.C."/>
            <person name="Hammond J.A."/>
            <person name="Schroeder S.G."/>
            <person name="Liu G.E."/>
            <person name="Dunham M."/>
            <person name="Shendure J."/>
            <person name="Sonstegard T.S."/>
            <person name="Phillippy A.M."/>
            <person name="Van Tassell C.P."/>
            <person name="Smith T.P."/>
        </authorList>
    </citation>
    <scope>NUCLEOTIDE SEQUENCE [LARGE SCALE GENOMIC DNA]</scope>
</reference>
<dbReference type="Bgee" id="ENSCHIG00000018555">
    <property type="expression patterns" value="Expressed in liver and 9 other cell types or tissues"/>
</dbReference>
<organism evidence="6 7">
    <name type="scientific">Capra hircus</name>
    <name type="common">Goat</name>
    <dbReference type="NCBI Taxonomy" id="9925"/>
    <lineage>
        <taxon>Eukaryota</taxon>
        <taxon>Metazoa</taxon>
        <taxon>Chordata</taxon>
        <taxon>Craniata</taxon>
        <taxon>Vertebrata</taxon>
        <taxon>Euteleostomi</taxon>
        <taxon>Mammalia</taxon>
        <taxon>Eutheria</taxon>
        <taxon>Laurasiatheria</taxon>
        <taxon>Artiodactyla</taxon>
        <taxon>Ruminantia</taxon>
        <taxon>Pecora</taxon>
        <taxon>Bovidae</taxon>
        <taxon>Caprinae</taxon>
        <taxon>Capra</taxon>
    </lineage>
</organism>
<dbReference type="FunFam" id="3.30.70.1820:FF:000002">
    <property type="entry name" value="LINE-1 retrotransposable element ORF1 protein"/>
    <property type="match status" value="1"/>
</dbReference>
<proteinExistence type="inferred from homology"/>
<dbReference type="AlphaFoldDB" id="A0A452F5Q2"/>
<dbReference type="Proteomes" id="UP000291000">
    <property type="component" value="Unassembled WGS sequence"/>
</dbReference>
<evidence type="ECO:0000256" key="2">
    <source>
        <dbReference type="SAM" id="Coils"/>
    </source>
</evidence>
<dbReference type="Gene3D" id="3.30.250.20">
    <property type="entry name" value="L1 transposable element, C-terminal domain"/>
    <property type="match status" value="1"/>
</dbReference>
<dbReference type="Ensembl" id="ENSCHIT00000027410.1">
    <property type="protein sequence ID" value="ENSCHIP00000019595.1"/>
    <property type="gene ID" value="ENSCHIG00000018555.1"/>
</dbReference>
<dbReference type="PANTHER" id="PTHR11505">
    <property type="entry name" value="L1 TRANSPOSABLE ELEMENT-RELATED"/>
    <property type="match status" value="1"/>
</dbReference>
<dbReference type="GeneTree" id="ENSGT01050000244818"/>
<dbReference type="InterPro" id="IPR042566">
    <property type="entry name" value="L1_C"/>
</dbReference>
<dbReference type="InterPro" id="IPR043636">
    <property type="entry name" value="L1_RRM_dom"/>
</dbReference>
<dbReference type="Pfam" id="PF17490">
    <property type="entry name" value="Tnp_22_dsRBD"/>
    <property type="match status" value="1"/>
</dbReference>
<evidence type="ECO:0000256" key="3">
    <source>
        <dbReference type="SAM" id="MobiDB-lite"/>
    </source>
</evidence>
<evidence type="ECO:0000313" key="7">
    <source>
        <dbReference type="Proteomes" id="UP000291000"/>
    </source>
</evidence>
<evidence type="ECO:0000256" key="1">
    <source>
        <dbReference type="ARBA" id="ARBA00061640"/>
    </source>
</evidence>
<dbReference type="Pfam" id="PF02994">
    <property type="entry name" value="Transposase_22"/>
    <property type="match status" value="1"/>
</dbReference>
<feature type="region of interest" description="Disordered" evidence="3">
    <location>
        <begin position="1"/>
        <end position="25"/>
    </location>
</feature>
<name>A0A452F5Q2_CAPHI</name>
<dbReference type="Gene3D" id="3.30.70.1820">
    <property type="entry name" value="L1 transposable element, RRM domain"/>
    <property type="match status" value="1"/>
</dbReference>
<feature type="domain" description="L1 transposable element dsRBD-like" evidence="5">
    <location>
        <begin position="244"/>
        <end position="307"/>
    </location>
</feature>
<evidence type="ECO:0000313" key="6">
    <source>
        <dbReference type="Ensembl" id="ENSCHIP00000019595.1"/>
    </source>
</evidence>
<feature type="domain" description="L1 transposable element RRM" evidence="4">
    <location>
        <begin position="143"/>
        <end position="240"/>
    </location>
</feature>
<dbReference type="InterPro" id="IPR004244">
    <property type="entry name" value="Transposase_22"/>
</dbReference>
<dbReference type="Gene3D" id="1.20.5.390">
    <property type="entry name" value="L1 transposable element, trimerization domain"/>
    <property type="match status" value="1"/>
</dbReference>
<dbReference type="STRING" id="9925.ENSCHIP00000019595"/>
<evidence type="ECO:0008006" key="8">
    <source>
        <dbReference type="Google" id="ProtNLM"/>
    </source>
</evidence>
<sequence>MKRQRNTQQVKEQESCPPNQTKVEEVGNLPEKEFRILIVKMIQNLEIKMESQINRLETRIEKMQERFNKDLEEIKKSQNIMNNAINEIRNTLEATISRIMEAEDRISEIEDRMVEINESERKQEKRIKRNEDNLRDLQDNMKRSNIRIIGVPEEEEDRKKDHEKILEEIIVENFPKMGKEIITQVQETQRVPNRINPRRNTPRHILIKLTKIKHKEQILKAAREKQQITHKGIPIRITADLSIETLQARREWQDILKVMKDNNLQPRLLYPARISFKYEGDTKSFTDKQKLREFSTTKPALQQILKDIL</sequence>
<protein>
    <recommendedName>
        <fullName evidence="8">L1 transposable element RRM domain-containing protein</fullName>
    </recommendedName>
</protein>
<keyword evidence="2" id="KW-0175">Coiled coil</keyword>
<feature type="compositionally biased region" description="Polar residues" evidence="3">
    <location>
        <begin position="1"/>
        <end position="21"/>
    </location>
</feature>
<reference evidence="6" key="2">
    <citation type="submission" date="2025-08" db="UniProtKB">
        <authorList>
            <consortium name="Ensembl"/>
        </authorList>
    </citation>
    <scope>IDENTIFICATION</scope>
</reference>
<keyword evidence="7" id="KW-1185">Reference proteome</keyword>
<comment type="similarity">
    <text evidence="1">Belongs to the transposase 22 family.</text>
</comment>
<accession>A0A452F5Q2</accession>
<evidence type="ECO:0000259" key="5">
    <source>
        <dbReference type="Pfam" id="PF17490"/>
    </source>
</evidence>
<feature type="coiled-coil region" evidence="2">
    <location>
        <begin position="42"/>
        <end position="147"/>
    </location>
</feature>
<dbReference type="OMA" id="QYPTHER"/>